<accession>A0A136IXH8</accession>
<protein>
    <submittedName>
        <fullName evidence="2">Uncharacterized protein</fullName>
    </submittedName>
</protein>
<proteinExistence type="predicted"/>
<feature type="compositionally biased region" description="Polar residues" evidence="1">
    <location>
        <begin position="63"/>
        <end position="76"/>
    </location>
</feature>
<feature type="region of interest" description="Disordered" evidence="1">
    <location>
        <begin position="192"/>
        <end position="243"/>
    </location>
</feature>
<feature type="compositionally biased region" description="Acidic residues" evidence="1">
    <location>
        <begin position="281"/>
        <end position="293"/>
    </location>
</feature>
<evidence type="ECO:0000313" key="3">
    <source>
        <dbReference type="Proteomes" id="UP000070501"/>
    </source>
</evidence>
<dbReference type="AlphaFoldDB" id="A0A136IXH8"/>
<evidence type="ECO:0000313" key="2">
    <source>
        <dbReference type="EMBL" id="KXJ89710.1"/>
    </source>
</evidence>
<dbReference type="InParanoid" id="A0A136IXH8"/>
<feature type="compositionally biased region" description="Acidic residues" evidence="1">
    <location>
        <begin position="319"/>
        <end position="333"/>
    </location>
</feature>
<reference evidence="3" key="1">
    <citation type="submission" date="2016-02" db="EMBL/GenBank/DDBJ databases">
        <title>Draft genome sequence of Microdochium bolleyi, a fungal endophyte of beachgrass.</title>
        <authorList>
            <consortium name="DOE Joint Genome Institute"/>
            <person name="David A.S."/>
            <person name="May G."/>
            <person name="Haridas S."/>
            <person name="Lim J."/>
            <person name="Wang M."/>
            <person name="Labutti K."/>
            <person name="Lipzen A."/>
            <person name="Barry K."/>
            <person name="Grigoriev I.V."/>
        </authorList>
    </citation>
    <scope>NUCLEOTIDE SEQUENCE [LARGE SCALE GENOMIC DNA]</scope>
    <source>
        <strain evidence="3">J235TASD1</strain>
    </source>
</reference>
<dbReference type="Proteomes" id="UP000070501">
    <property type="component" value="Unassembled WGS sequence"/>
</dbReference>
<dbReference type="OrthoDB" id="5398515at2759"/>
<dbReference type="EMBL" id="KQ964254">
    <property type="protein sequence ID" value="KXJ89710.1"/>
    <property type="molecule type" value="Genomic_DNA"/>
</dbReference>
<feature type="compositionally biased region" description="Polar residues" evidence="1">
    <location>
        <begin position="205"/>
        <end position="218"/>
    </location>
</feature>
<sequence>MASHMCSTPPPPGSVRTPDTPKHGYSDSWEPFSPRKSARISEKRASARTPSPNSIARKPTARKPSSNIFSTPATSPQKRRLPAMDSVRRAHDEPASVAGLLGIPTALSAQPKAKAGSATRSTGLLPTPAKTPRKRPTEGEASAVRSVARNLFGAEADMITSPRKRKTKKYSGITMESFIAEEVEQPIAIFTDSRDRVPSVDSSSQNPFYGNIAGSSEEAQPEPARKRGKRRQVTIPGEGTESIEEAVRRDDGIVYVFRGKKIFRKFSDSFDGNSSAHADGDEGEMSLEAAAEEEAPRRLTRSAIKPRLLFPPKTKVPDVNEDDDEEAVTDIEDNNVPILSISATDEPETPAEPFEKISTPKAPRFAPVSPPSTSRATRTSSKLIADDSAMKRPAKSSSPFDSWRVSKRASGRSSLKRDGDALEASSDAPKRQRI</sequence>
<feature type="compositionally biased region" description="Low complexity" evidence="1">
    <location>
        <begin position="371"/>
        <end position="381"/>
    </location>
</feature>
<feature type="region of interest" description="Disordered" evidence="1">
    <location>
        <begin position="1"/>
        <end position="91"/>
    </location>
</feature>
<feature type="region of interest" description="Disordered" evidence="1">
    <location>
        <begin position="267"/>
        <end position="434"/>
    </location>
</feature>
<feature type="region of interest" description="Disordered" evidence="1">
    <location>
        <begin position="109"/>
        <end position="145"/>
    </location>
</feature>
<keyword evidence="3" id="KW-1185">Reference proteome</keyword>
<organism evidence="2 3">
    <name type="scientific">Microdochium bolleyi</name>
    <dbReference type="NCBI Taxonomy" id="196109"/>
    <lineage>
        <taxon>Eukaryota</taxon>
        <taxon>Fungi</taxon>
        <taxon>Dikarya</taxon>
        <taxon>Ascomycota</taxon>
        <taxon>Pezizomycotina</taxon>
        <taxon>Sordariomycetes</taxon>
        <taxon>Xylariomycetidae</taxon>
        <taxon>Xylariales</taxon>
        <taxon>Microdochiaceae</taxon>
        <taxon>Microdochium</taxon>
    </lineage>
</organism>
<evidence type="ECO:0000256" key="1">
    <source>
        <dbReference type="SAM" id="MobiDB-lite"/>
    </source>
</evidence>
<gene>
    <name evidence="2" type="ORF">Micbo1qcDRAFT_10281</name>
</gene>
<name>A0A136IXH8_9PEZI</name>